<evidence type="ECO:0000256" key="2">
    <source>
        <dbReference type="ARBA" id="ARBA00022723"/>
    </source>
</evidence>
<dbReference type="PANTHER" id="PTHR10134">
    <property type="entry name" value="CYTOCHROME B-C1 COMPLEX SUBUNIT RIESKE, MITOCHONDRIAL"/>
    <property type="match status" value="1"/>
</dbReference>
<keyword evidence="3" id="KW-0408">Iron</keyword>
<dbReference type="InterPro" id="IPR014349">
    <property type="entry name" value="Rieske_Fe-S_prot"/>
</dbReference>
<evidence type="ECO:0000256" key="1">
    <source>
        <dbReference type="ARBA" id="ARBA00022714"/>
    </source>
</evidence>
<dbReference type="SUPFAM" id="SSF50022">
    <property type="entry name" value="ISP domain"/>
    <property type="match status" value="1"/>
</dbReference>
<keyword evidence="1" id="KW-0001">2Fe-2S</keyword>
<evidence type="ECO:0000256" key="4">
    <source>
        <dbReference type="ARBA" id="ARBA00023014"/>
    </source>
</evidence>
<dbReference type="InterPro" id="IPR036922">
    <property type="entry name" value="Rieske_2Fe-2S_sf"/>
</dbReference>
<dbReference type="RefSeq" id="WP_221872525.1">
    <property type="nucleotide sequence ID" value="NZ_JACWFH010000008.1"/>
</dbReference>
<evidence type="ECO:0000256" key="5">
    <source>
        <dbReference type="ARBA" id="ARBA00023157"/>
    </source>
</evidence>
<organism evidence="8 9">
    <name type="scientific">Mesobacillus maritimus</name>
    <dbReference type="NCBI Taxonomy" id="1643336"/>
    <lineage>
        <taxon>Bacteria</taxon>
        <taxon>Bacillati</taxon>
        <taxon>Bacillota</taxon>
        <taxon>Bacilli</taxon>
        <taxon>Bacillales</taxon>
        <taxon>Bacillaceae</taxon>
        <taxon>Mesobacillus</taxon>
    </lineage>
</organism>
<keyword evidence="2" id="KW-0479">Metal-binding</keyword>
<evidence type="ECO:0000256" key="6">
    <source>
        <dbReference type="SAM" id="Phobius"/>
    </source>
</evidence>
<gene>
    <name evidence="8" type="ORF">H0185_07030</name>
</gene>
<keyword evidence="5" id="KW-1015">Disulfide bond</keyword>
<evidence type="ECO:0000256" key="3">
    <source>
        <dbReference type="ARBA" id="ARBA00023004"/>
    </source>
</evidence>
<keyword evidence="9" id="KW-1185">Reference proteome</keyword>
<keyword evidence="6" id="KW-1133">Transmembrane helix</keyword>
<dbReference type="Pfam" id="PF00355">
    <property type="entry name" value="Rieske"/>
    <property type="match status" value="1"/>
</dbReference>
<dbReference type="InterPro" id="IPR017941">
    <property type="entry name" value="Rieske_2Fe-2S"/>
</dbReference>
<dbReference type="InterPro" id="IPR006311">
    <property type="entry name" value="TAT_signal"/>
</dbReference>
<accession>A0ABS7K2T4</accession>
<reference evidence="8 9" key="1">
    <citation type="submission" date="2020-07" db="EMBL/GenBank/DDBJ databases">
        <title>Fungal Genomes of the International Space Station.</title>
        <authorList>
            <person name="Seuylemezian A."/>
            <person name="Singh N.K."/>
            <person name="Wood J."/>
            <person name="Venkateswaran K."/>
        </authorList>
    </citation>
    <scope>NUCLEOTIDE SEQUENCE [LARGE SCALE GENOMIC DNA]</scope>
    <source>
        <strain evidence="8 9">PL-B2</strain>
    </source>
</reference>
<dbReference type="Gene3D" id="2.102.10.10">
    <property type="entry name" value="Rieske [2Fe-2S] iron-sulphur domain"/>
    <property type="match status" value="1"/>
</dbReference>
<sequence length="180" mass="19985">MYVKLGNRGGKSVSKDRVSRRQFLNYTLLGVGGFMAAGMVMPMARFAIDPVLKANASGDFVATKVKVADITEEPQRVDFKFDQVDAWYESEETGTAWVYKNENGEIVALSPVCKHLGCTVDWNADEKNQNMFFCPCHYGLYEKDGTNVPGTPPLAPLDVYPYQEKDGILYLGKAQPREGA</sequence>
<feature type="domain" description="Rieske" evidence="7">
    <location>
        <begin position="98"/>
        <end position="171"/>
    </location>
</feature>
<dbReference type="PROSITE" id="PS51296">
    <property type="entry name" value="RIESKE"/>
    <property type="match status" value="1"/>
</dbReference>
<keyword evidence="4" id="KW-0411">Iron-sulfur</keyword>
<evidence type="ECO:0000313" key="9">
    <source>
        <dbReference type="Proteomes" id="UP000769780"/>
    </source>
</evidence>
<dbReference type="CDD" id="cd03467">
    <property type="entry name" value="Rieske"/>
    <property type="match status" value="1"/>
</dbReference>
<dbReference type="Proteomes" id="UP000769780">
    <property type="component" value="Unassembled WGS sequence"/>
</dbReference>
<proteinExistence type="predicted"/>
<evidence type="ECO:0000313" key="8">
    <source>
        <dbReference type="EMBL" id="MBY0096558.1"/>
    </source>
</evidence>
<keyword evidence="6" id="KW-0812">Transmembrane</keyword>
<name>A0ABS7K2T4_9BACI</name>
<keyword evidence="6" id="KW-0472">Membrane</keyword>
<dbReference type="PROSITE" id="PS51318">
    <property type="entry name" value="TAT"/>
    <property type="match status" value="1"/>
</dbReference>
<protein>
    <submittedName>
        <fullName evidence="8">Ubiquinol-cytochrome c reductase iron-sulfur subunit</fullName>
    </submittedName>
</protein>
<comment type="caution">
    <text evidence="8">The sequence shown here is derived from an EMBL/GenBank/DDBJ whole genome shotgun (WGS) entry which is preliminary data.</text>
</comment>
<feature type="transmembrane region" description="Helical" evidence="6">
    <location>
        <begin position="23"/>
        <end position="44"/>
    </location>
</feature>
<dbReference type="EMBL" id="JACWFH010000008">
    <property type="protein sequence ID" value="MBY0096558.1"/>
    <property type="molecule type" value="Genomic_DNA"/>
</dbReference>
<evidence type="ECO:0000259" key="7">
    <source>
        <dbReference type="PROSITE" id="PS51296"/>
    </source>
</evidence>